<dbReference type="EMBL" id="AP029612">
    <property type="protein sequence ID" value="BFG70890.1"/>
    <property type="molecule type" value="Genomic_DNA"/>
</dbReference>
<dbReference type="NCBIfam" id="NF033205">
    <property type="entry name" value="IPExxxVDY"/>
    <property type="match status" value="1"/>
</dbReference>
<reference evidence="1" key="1">
    <citation type="submission" date="2024-02" db="EMBL/GenBank/DDBJ databases">
        <title>Sediminibacterium planktonica sp. nov. and Sediminibacterium longus sp. nov., isolated from surface lake and river water.</title>
        <authorList>
            <person name="Watanabe K."/>
            <person name="Takemine S."/>
            <person name="Ishii Y."/>
            <person name="Ogata Y."/>
            <person name="Shindo C."/>
            <person name="Suda W."/>
        </authorList>
    </citation>
    <scope>NUCLEOTIDE SEQUENCE</scope>
    <source>
        <strain evidence="1">KACHI17</strain>
    </source>
</reference>
<evidence type="ECO:0008006" key="2">
    <source>
        <dbReference type="Google" id="ProtNLM"/>
    </source>
</evidence>
<name>A0AAT9GJP0_9BACT</name>
<organism evidence="1">
    <name type="scientific">Sediminibacterium sp. KACHI17</name>
    <dbReference type="NCBI Taxonomy" id="1751071"/>
    <lineage>
        <taxon>Bacteria</taxon>
        <taxon>Pseudomonadati</taxon>
        <taxon>Bacteroidota</taxon>
        <taxon>Chitinophagia</taxon>
        <taxon>Chitinophagales</taxon>
        <taxon>Chitinophagaceae</taxon>
        <taxon>Sediminibacterium</taxon>
    </lineage>
</organism>
<dbReference type="AlphaFoldDB" id="A0AAT9GJP0"/>
<accession>A0AAT9GJP0</accession>
<proteinExistence type="predicted"/>
<protein>
    <recommendedName>
        <fullName evidence="2">IPExxxVDY family protein</fullName>
    </recommendedName>
</protein>
<dbReference type="InterPro" id="IPR047690">
    <property type="entry name" value="IPExxxVDY_fam"/>
</dbReference>
<evidence type="ECO:0000313" key="1">
    <source>
        <dbReference type="EMBL" id="BFG70890.1"/>
    </source>
</evidence>
<sequence length="154" mass="18394">MDYQVSPMATTKLRLNIEELNEDFFDDTRLLGITAPVKNYQFCLQLNHLLGYQFRLNPSLEIHLRRKERSYYFSIYESKEPNSFLVHYLYHNQFDGEYLLPEFKHMDFLWLMKGDLVDDTKCNWIKQSVKNLVGVQLVAELTNEQIKNKGNMVF</sequence>
<gene>
    <name evidence="1" type="ORF">KACHI17_17710</name>
</gene>